<feature type="chain" id="PRO_5039324789" description="Nodule-specific Glycine Rich Peptide" evidence="2">
    <location>
        <begin position="24"/>
        <end position="192"/>
    </location>
</feature>
<feature type="compositionally biased region" description="Basic and acidic residues" evidence="1">
    <location>
        <begin position="136"/>
        <end position="153"/>
    </location>
</feature>
<proteinExistence type="predicted"/>
<organism evidence="3 4">
    <name type="scientific">Pisum sativum</name>
    <name type="common">Garden pea</name>
    <name type="synonym">Lathyrus oleraceus</name>
    <dbReference type="NCBI Taxonomy" id="3888"/>
    <lineage>
        <taxon>Eukaryota</taxon>
        <taxon>Viridiplantae</taxon>
        <taxon>Streptophyta</taxon>
        <taxon>Embryophyta</taxon>
        <taxon>Tracheophyta</taxon>
        <taxon>Spermatophyta</taxon>
        <taxon>Magnoliopsida</taxon>
        <taxon>eudicotyledons</taxon>
        <taxon>Gunneridae</taxon>
        <taxon>Pentapetalae</taxon>
        <taxon>rosids</taxon>
        <taxon>fabids</taxon>
        <taxon>Fabales</taxon>
        <taxon>Fabaceae</taxon>
        <taxon>Papilionoideae</taxon>
        <taxon>50 kb inversion clade</taxon>
        <taxon>NPAAA clade</taxon>
        <taxon>Hologalegina</taxon>
        <taxon>IRL clade</taxon>
        <taxon>Fabeae</taxon>
        <taxon>Lathyrus</taxon>
    </lineage>
</organism>
<accession>A0A9D5B4T5</accession>
<name>A0A9D5B4T5_PEA</name>
<evidence type="ECO:0000256" key="1">
    <source>
        <dbReference type="SAM" id="MobiDB-lite"/>
    </source>
</evidence>
<keyword evidence="2" id="KW-0732">Signal</keyword>
<feature type="compositionally biased region" description="Basic and acidic residues" evidence="1">
    <location>
        <begin position="107"/>
        <end position="129"/>
    </location>
</feature>
<keyword evidence="4" id="KW-1185">Reference proteome</keyword>
<dbReference type="EMBL" id="JAMSHJ010000002">
    <property type="protein sequence ID" value="KAI5433928.1"/>
    <property type="molecule type" value="Genomic_DNA"/>
</dbReference>
<evidence type="ECO:0000313" key="4">
    <source>
        <dbReference type="Proteomes" id="UP001058974"/>
    </source>
</evidence>
<evidence type="ECO:0000313" key="3">
    <source>
        <dbReference type="EMBL" id="KAI5433928.1"/>
    </source>
</evidence>
<feature type="signal peptide" evidence="2">
    <location>
        <begin position="1"/>
        <end position="23"/>
    </location>
</feature>
<evidence type="ECO:0000256" key="2">
    <source>
        <dbReference type="SAM" id="SignalP"/>
    </source>
</evidence>
<feature type="compositionally biased region" description="Gly residues" evidence="1">
    <location>
        <begin position="172"/>
        <end position="183"/>
    </location>
</feature>
<feature type="compositionally biased region" description="Gly residues" evidence="1">
    <location>
        <begin position="96"/>
        <end position="106"/>
    </location>
</feature>
<feature type="region of interest" description="Disordered" evidence="1">
    <location>
        <begin position="93"/>
        <end position="153"/>
    </location>
</feature>
<gene>
    <name evidence="3" type="ORF">KIW84_020965</name>
</gene>
<sequence length="192" mass="21156">MMKTKPFIFVLFLYALIFLSVVAIESSKDEKQTNAFDMSKTKLALNKDVVSGGGHDGDKGKGHEDGEWGFWINDGGGWGAWLEHAGWKGWIKNEGVSGGGGGGGGGRGEKSRLQGQHGKENEVSSREGENIELEEQGGRENEENWRRGENRRIRGEYLENQGPVWRRETNKGFGGRNGGGRGQVGLWNIHKN</sequence>
<reference evidence="3 4" key="1">
    <citation type="journal article" date="2022" name="Nat. Genet.">
        <title>Improved pea reference genome and pan-genome highlight genomic features and evolutionary characteristics.</title>
        <authorList>
            <person name="Yang T."/>
            <person name="Liu R."/>
            <person name="Luo Y."/>
            <person name="Hu S."/>
            <person name="Wang D."/>
            <person name="Wang C."/>
            <person name="Pandey M.K."/>
            <person name="Ge S."/>
            <person name="Xu Q."/>
            <person name="Li N."/>
            <person name="Li G."/>
            <person name="Huang Y."/>
            <person name="Saxena R.K."/>
            <person name="Ji Y."/>
            <person name="Li M."/>
            <person name="Yan X."/>
            <person name="He Y."/>
            <person name="Liu Y."/>
            <person name="Wang X."/>
            <person name="Xiang C."/>
            <person name="Varshney R.K."/>
            <person name="Ding H."/>
            <person name="Gao S."/>
            <person name="Zong X."/>
        </authorList>
    </citation>
    <scope>NUCLEOTIDE SEQUENCE [LARGE SCALE GENOMIC DNA]</scope>
    <source>
        <strain evidence="3 4">cv. Zhongwan 6</strain>
    </source>
</reference>
<dbReference type="Proteomes" id="UP001058974">
    <property type="component" value="Chromosome 2"/>
</dbReference>
<dbReference type="AlphaFoldDB" id="A0A9D5B4T5"/>
<comment type="caution">
    <text evidence="3">The sequence shown here is derived from an EMBL/GenBank/DDBJ whole genome shotgun (WGS) entry which is preliminary data.</text>
</comment>
<dbReference type="Gramene" id="Psat02G0096500-T1">
    <property type="protein sequence ID" value="KAI5433928.1"/>
    <property type="gene ID" value="KIW84_020965"/>
</dbReference>
<evidence type="ECO:0008006" key="5">
    <source>
        <dbReference type="Google" id="ProtNLM"/>
    </source>
</evidence>
<feature type="region of interest" description="Disordered" evidence="1">
    <location>
        <begin position="165"/>
        <end position="192"/>
    </location>
</feature>
<dbReference type="OrthoDB" id="1435317at2759"/>
<protein>
    <recommendedName>
        <fullName evidence="5">Nodule-specific Glycine Rich Peptide</fullName>
    </recommendedName>
</protein>